<organism evidence="3 4">
    <name type="scientific">Actinoplanes digitatis</name>
    <dbReference type="NCBI Taxonomy" id="1868"/>
    <lineage>
        <taxon>Bacteria</taxon>
        <taxon>Bacillati</taxon>
        <taxon>Actinomycetota</taxon>
        <taxon>Actinomycetes</taxon>
        <taxon>Micromonosporales</taxon>
        <taxon>Micromonosporaceae</taxon>
        <taxon>Actinoplanes</taxon>
    </lineage>
</organism>
<dbReference type="InterPro" id="IPR027417">
    <property type="entry name" value="P-loop_NTPase"/>
</dbReference>
<feature type="region of interest" description="Disordered" evidence="1">
    <location>
        <begin position="1"/>
        <end position="20"/>
    </location>
</feature>
<proteinExistence type="predicted"/>
<accession>A0A7W7MTD2</accession>
<dbReference type="Gene3D" id="1.25.40.10">
    <property type="entry name" value="Tetratricopeptide repeat domain"/>
    <property type="match status" value="2"/>
</dbReference>
<dbReference type="Proteomes" id="UP000578112">
    <property type="component" value="Unassembled WGS sequence"/>
</dbReference>
<dbReference type="GO" id="GO:0043531">
    <property type="term" value="F:ADP binding"/>
    <property type="evidence" value="ECO:0007669"/>
    <property type="project" value="InterPro"/>
</dbReference>
<evidence type="ECO:0000313" key="3">
    <source>
        <dbReference type="EMBL" id="MBB4766193.1"/>
    </source>
</evidence>
<dbReference type="PANTHER" id="PTHR46082:SF6">
    <property type="entry name" value="AAA+ ATPASE DOMAIN-CONTAINING PROTEIN-RELATED"/>
    <property type="match status" value="1"/>
</dbReference>
<reference evidence="3 4" key="1">
    <citation type="submission" date="2020-08" db="EMBL/GenBank/DDBJ databases">
        <title>Sequencing the genomes of 1000 actinobacteria strains.</title>
        <authorList>
            <person name="Klenk H.-P."/>
        </authorList>
    </citation>
    <scope>NUCLEOTIDE SEQUENCE [LARGE SCALE GENOMIC DNA]</scope>
    <source>
        <strain evidence="3 4">DSM 43149</strain>
    </source>
</reference>
<dbReference type="AlphaFoldDB" id="A0A7W7MTD2"/>
<dbReference type="InterPro" id="IPR002182">
    <property type="entry name" value="NB-ARC"/>
</dbReference>
<dbReference type="InterPro" id="IPR011990">
    <property type="entry name" value="TPR-like_helical_dom_sf"/>
</dbReference>
<evidence type="ECO:0000256" key="1">
    <source>
        <dbReference type="SAM" id="MobiDB-lite"/>
    </source>
</evidence>
<protein>
    <recommendedName>
        <fullName evidence="2">NB-ARC domain-containing protein</fullName>
    </recommendedName>
</protein>
<dbReference type="SUPFAM" id="SSF52540">
    <property type="entry name" value="P-loop containing nucleoside triphosphate hydrolases"/>
    <property type="match status" value="1"/>
</dbReference>
<dbReference type="RefSeq" id="WP_203709532.1">
    <property type="nucleotide sequence ID" value="NZ_BOMK01000051.1"/>
</dbReference>
<dbReference type="Pfam" id="PF13374">
    <property type="entry name" value="TPR_10"/>
    <property type="match status" value="6"/>
</dbReference>
<dbReference type="EMBL" id="JACHNH010000001">
    <property type="protein sequence ID" value="MBB4766193.1"/>
    <property type="molecule type" value="Genomic_DNA"/>
</dbReference>
<dbReference type="SUPFAM" id="SSF48452">
    <property type="entry name" value="TPR-like"/>
    <property type="match status" value="2"/>
</dbReference>
<feature type="domain" description="NB-ARC" evidence="2">
    <location>
        <begin position="82"/>
        <end position="194"/>
    </location>
</feature>
<dbReference type="PANTHER" id="PTHR46082">
    <property type="entry name" value="ATP/GTP-BINDING PROTEIN-RELATED"/>
    <property type="match status" value="1"/>
</dbReference>
<keyword evidence="4" id="KW-1185">Reference proteome</keyword>
<gene>
    <name evidence="3" type="ORF">BJ971_006749</name>
</gene>
<dbReference type="PRINTS" id="PR00364">
    <property type="entry name" value="DISEASERSIST"/>
</dbReference>
<dbReference type="Gene3D" id="3.40.50.300">
    <property type="entry name" value="P-loop containing nucleotide triphosphate hydrolases"/>
    <property type="match status" value="1"/>
</dbReference>
<evidence type="ECO:0000259" key="2">
    <source>
        <dbReference type="Pfam" id="PF00931"/>
    </source>
</evidence>
<dbReference type="Pfam" id="PF00931">
    <property type="entry name" value="NB-ARC"/>
    <property type="match status" value="1"/>
</dbReference>
<sequence length="765" mass="81335">MEASRDARDGPAGSVNAARAKGVQAGDGNVQHNYFGRRLEVTWPCRVGAVPRLAHQRQRRPADDLLADAAVGGGTAVVCQVLAGMGGVGKTQLAANLAEHLWQARTVDLLVWVTAGSRDNVVNTYAQVAADVTGAEDSDPARAAQRLLAWLAGTGRRWLVVLDDVADPQDLAGLWPPDTASGRTVVTTRRRDTALLDGRRLVDVGIFTTQEAVDYLRGRLGDSPHRLDEAEQLAADLGFLPLALAQAATYIRDQDLTCAGYRLRLRKRNLDGLHPAALPDGQQRAVAETWGLSIELADTDTGGLAGVVLQLAAILDPNGIPISVFTAGAMLGYFRGRLGRDVDGDDAHDAVRALYRLGLADTTSDPDLGESLLRVHALVQRVVREATPEQQWPALTHTAADALLQLWPDIERDAATARLGQLFRANTTTLTAVTGGRLWQTLDGGAGTHAVLFRTGRSLGDMGLVAAARDHFQQLHADSVRELGPDHPHALANRDSLARWQGAAGDVAGAAAASESLLADYLRVLGPDHPDTLATRSNLAYWRSAAGDPVGAAAAFESLLADYLRVLGPDHPHTLANRHNLARWRGAAGDAAGAADVLESLQADYLRVLGPDHPDTLATRHNLAYWRSVAGDPAAAAAGFESLLADYLRVLGPDHPHTLAARHNLARWRGDAGDAAGAAAAFESLLADCLRVLGPDHPDTLTTRHNLAGRRGDAGDAAGAAAAFEVLLADRVRVLGLDHPDTRTTRNSLAFWRFRAAGARDGNRP</sequence>
<name>A0A7W7MTD2_9ACTN</name>
<comment type="caution">
    <text evidence="3">The sequence shown here is derived from an EMBL/GenBank/DDBJ whole genome shotgun (WGS) entry which is preliminary data.</text>
</comment>
<evidence type="ECO:0000313" key="4">
    <source>
        <dbReference type="Proteomes" id="UP000578112"/>
    </source>
</evidence>
<dbReference type="InterPro" id="IPR053137">
    <property type="entry name" value="NLR-like"/>
</dbReference>